<organism evidence="1 2">
    <name type="scientific">Paramecium bursaria Chlorella virus FR483</name>
    <name type="common">PBCV-FR483</name>
    <dbReference type="NCBI Taxonomy" id="399781"/>
    <lineage>
        <taxon>Viruses</taxon>
        <taxon>Varidnaviria</taxon>
        <taxon>Bamfordvirae</taxon>
        <taxon>Nucleocytoviricota</taxon>
        <taxon>Megaviricetes</taxon>
        <taxon>Algavirales</taxon>
        <taxon>Phycodnaviridae</taxon>
        <taxon>Chlorovirus</taxon>
        <taxon>Chlorovirus conductrix</taxon>
        <taxon>Paramecium bursaria Chlorella virus A1</taxon>
    </lineage>
</organism>
<sequence>MSSFIAANPTISSGSAQSFEIDEGVIHNLLVTGNLTSTANIGNIKSLTVDTIVAKLGDIDYLTSGNVYVSGIVDALGNVIANHFIGNGTQLTGSANVGVMNAGDVYVSGQVEAVGNVVANYFIGNGTQLTGVSTSVSMTTDKYLYANVVETTIHLGANAVNTPGMLAALDSLGKISQQALDGYLIIPEGYVANAAVRLELGDGDLPVGSIVRQTDTGNSYLLTNTPSNIDSSWMTFTGVTFPVNTVFGRNGDVFAAYGDYFDNYIELSESVGSVPAGNSVSEALQMLENTKQDNVVRYSKWSANETQIISNSSAVPISYELFHNTGAANVAIVPMNLNARFTNSGNADIFTISTRVTFGNVSPSNSTVILALNGNTSTENRLAESNSSSHVHSISCPVFIPNGEFVEILAIVNSEDTCTVNGVLTIAQR</sequence>
<dbReference type="EMBL" id="DQ890022">
    <property type="protein sequence ID" value="ABT15538.1"/>
    <property type="molecule type" value="Genomic_DNA"/>
</dbReference>
<dbReference type="Proteomes" id="UP000204095">
    <property type="component" value="Segment"/>
</dbReference>
<evidence type="ECO:0000313" key="2">
    <source>
        <dbReference type="Proteomes" id="UP000204095"/>
    </source>
</evidence>
<dbReference type="GeneID" id="5364430"/>
<name>A7J6V7_PBCVF</name>
<organismHost>
    <name type="scientific">Paramecium bursaria</name>
    <dbReference type="NCBI Taxonomy" id="74790"/>
</organismHost>
<evidence type="ECO:0000313" key="1">
    <source>
        <dbReference type="EMBL" id="ABT15538.1"/>
    </source>
</evidence>
<reference evidence="1 2" key="1">
    <citation type="journal article" date="2007" name="Virology">
        <title>Sequence and annotation of the 314-kb MT325 and the 321-kb FR483 viruses that infect Chlorella Pbi.</title>
        <authorList>
            <person name="Fitzgerald L.A."/>
            <person name="Graves M.V."/>
            <person name="Li X."/>
            <person name="Feldblyum T."/>
            <person name="Hartigan J."/>
            <person name="Van Etten J.L."/>
        </authorList>
    </citation>
    <scope>NUCLEOTIDE SEQUENCE [LARGE SCALE GENOMIC DNA]</scope>
    <source>
        <strain evidence="1 2">FR483</strain>
    </source>
</reference>
<protein>
    <submittedName>
        <fullName evidence="1">Uncharacterized protein N253L</fullName>
    </submittedName>
</protein>
<accession>A7J6V7</accession>
<dbReference type="KEGG" id="vg:5364430"/>
<dbReference type="RefSeq" id="YP_001425885.1">
    <property type="nucleotide sequence ID" value="NC_008603.1"/>
</dbReference>
<proteinExistence type="predicted"/>
<gene>
    <name evidence="1" type="primary">N253L</name>
    <name evidence="1" type="ORF">FR483_N253L</name>
</gene>